<dbReference type="Pfam" id="PF00903">
    <property type="entry name" value="Glyoxalase"/>
    <property type="match status" value="1"/>
</dbReference>
<name>A0A953HWI3_9BACT</name>
<dbReference type="GO" id="GO:0004462">
    <property type="term" value="F:lactoylglutathione lyase activity"/>
    <property type="evidence" value="ECO:0007669"/>
    <property type="project" value="InterPro"/>
</dbReference>
<keyword evidence="1" id="KW-0479">Metal-binding</keyword>
<dbReference type="AlphaFoldDB" id="A0A953HWI3"/>
<dbReference type="PANTHER" id="PTHR36437:SF2">
    <property type="entry name" value="GLYOXALASE_BLEOMYCIN RESISTANCE PROTEIN_DIOXYGENASE"/>
    <property type="match status" value="1"/>
</dbReference>
<protein>
    <submittedName>
        <fullName evidence="3">VOC family protein</fullName>
    </submittedName>
</protein>
<evidence type="ECO:0000313" key="3">
    <source>
        <dbReference type="EMBL" id="MBY5957062.1"/>
    </source>
</evidence>
<dbReference type="InterPro" id="IPR029068">
    <property type="entry name" value="Glyas_Bleomycin-R_OHBP_Dase"/>
</dbReference>
<dbReference type="EMBL" id="JAHVHU010000003">
    <property type="protein sequence ID" value="MBY5957062.1"/>
    <property type="molecule type" value="Genomic_DNA"/>
</dbReference>
<proteinExistence type="predicted"/>
<dbReference type="PANTHER" id="PTHR36437">
    <property type="entry name" value="GLYOXALASE/BLEOMYCIN RESISTANCE PROTEIN/DIOXYGENASE"/>
    <property type="match status" value="1"/>
</dbReference>
<dbReference type="Gene3D" id="3.10.180.10">
    <property type="entry name" value="2,3-Dihydroxybiphenyl 1,2-Dioxygenase, domain 1"/>
    <property type="match status" value="1"/>
</dbReference>
<evidence type="ECO:0000313" key="4">
    <source>
        <dbReference type="Proteomes" id="UP000753961"/>
    </source>
</evidence>
<keyword evidence="4" id="KW-1185">Reference proteome</keyword>
<gene>
    <name evidence="3" type="ORF">KUV50_02870</name>
</gene>
<reference evidence="3" key="1">
    <citation type="submission" date="2021-06" db="EMBL/GenBank/DDBJ databases">
        <title>44 bacteria genomes isolated from Dapeng, Shenzhen.</title>
        <authorList>
            <person name="Zheng W."/>
            <person name="Yu S."/>
            <person name="Huang Y."/>
        </authorList>
    </citation>
    <scope>NUCLEOTIDE SEQUENCE</scope>
    <source>
        <strain evidence="3">DP5N28-2</strain>
    </source>
</reference>
<dbReference type="PROSITE" id="PS51819">
    <property type="entry name" value="VOC"/>
    <property type="match status" value="1"/>
</dbReference>
<evidence type="ECO:0000259" key="2">
    <source>
        <dbReference type="PROSITE" id="PS51819"/>
    </source>
</evidence>
<dbReference type="InterPro" id="IPR037523">
    <property type="entry name" value="VOC_core"/>
</dbReference>
<comment type="caution">
    <text evidence="3">The sequence shown here is derived from an EMBL/GenBank/DDBJ whole genome shotgun (WGS) entry which is preliminary data.</text>
</comment>
<dbReference type="PROSITE" id="PS00934">
    <property type="entry name" value="GLYOXALASE_I_1"/>
    <property type="match status" value="1"/>
</dbReference>
<feature type="domain" description="VOC" evidence="2">
    <location>
        <begin position="4"/>
        <end position="135"/>
    </location>
</feature>
<organism evidence="3 4">
    <name type="scientific">Membranihabitans marinus</name>
    <dbReference type="NCBI Taxonomy" id="1227546"/>
    <lineage>
        <taxon>Bacteria</taxon>
        <taxon>Pseudomonadati</taxon>
        <taxon>Bacteroidota</taxon>
        <taxon>Saprospiria</taxon>
        <taxon>Saprospirales</taxon>
        <taxon>Saprospiraceae</taxon>
        <taxon>Membranihabitans</taxon>
    </lineage>
</organism>
<sequence>MITKLSHTTIFVIDQESAYDFYTNKLGFNVVDDIPVGTDARWLTVSPPEQPDLRINLFPITVGKMFPKETAQVMIDLVKNGKFGSGVFECEDVFATYEELRKKGVEFVKPPKKEFYGIEAQFKDDSGNWFSLQPRYNYDNL</sequence>
<dbReference type="SUPFAM" id="SSF54593">
    <property type="entry name" value="Glyoxalase/Bleomycin resistance protein/Dihydroxybiphenyl dioxygenase"/>
    <property type="match status" value="1"/>
</dbReference>
<dbReference type="InterPro" id="IPR004360">
    <property type="entry name" value="Glyas_Fos-R_dOase_dom"/>
</dbReference>
<evidence type="ECO:0000256" key="1">
    <source>
        <dbReference type="ARBA" id="ARBA00022723"/>
    </source>
</evidence>
<dbReference type="RefSeq" id="WP_222578586.1">
    <property type="nucleotide sequence ID" value="NZ_JAHVHU010000003.1"/>
</dbReference>
<accession>A0A953HWI3</accession>
<dbReference type="Proteomes" id="UP000753961">
    <property type="component" value="Unassembled WGS sequence"/>
</dbReference>
<dbReference type="InterPro" id="IPR018146">
    <property type="entry name" value="Glyoxalase_1_CS"/>
</dbReference>
<dbReference type="GO" id="GO:0046872">
    <property type="term" value="F:metal ion binding"/>
    <property type="evidence" value="ECO:0007669"/>
    <property type="project" value="UniProtKB-KW"/>
</dbReference>